<proteinExistence type="predicted"/>
<evidence type="ECO:0000313" key="3">
    <source>
        <dbReference type="Proteomes" id="UP000829720"/>
    </source>
</evidence>
<feature type="region of interest" description="Disordered" evidence="1">
    <location>
        <begin position="1"/>
        <end position="217"/>
    </location>
</feature>
<dbReference type="EMBL" id="JAERUA010000008">
    <property type="protein sequence ID" value="KAI1896069.1"/>
    <property type="molecule type" value="Genomic_DNA"/>
</dbReference>
<organism evidence="2 3">
    <name type="scientific">Albula goreensis</name>
    <dbReference type="NCBI Taxonomy" id="1534307"/>
    <lineage>
        <taxon>Eukaryota</taxon>
        <taxon>Metazoa</taxon>
        <taxon>Chordata</taxon>
        <taxon>Craniata</taxon>
        <taxon>Vertebrata</taxon>
        <taxon>Euteleostomi</taxon>
        <taxon>Actinopterygii</taxon>
        <taxon>Neopterygii</taxon>
        <taxon>Teleostei</taxon>
        <taxon>Albuliformes</taxon>
        <taxon>Albulidae</taxon>
        <taxon>Albula</taxon>
    </lineage>
</organism>
<feature type="compositionally biased region" description="Polar residues" evidence="1">
    <location>
        <begin position="27"/>
        <end position="39"/>
    </location>
</feature>
<feature type="compositionally biased region" description="Polar residues" evidence="1">
    <location>
        <begin position="130"/>
        <end position="142"/>
    </location>
</feature>
<dbReference type="Proteomes" id="UP000829720">
    <property type="component" value="Unassembled WGS sequence"/>
</dbReference>
<feature type="compositionally biased region" description="Basic and acidic residues" evidence="1">
    <location>
        <begin position="186"/>
        <end position="195"/>
    </location>
</feature>
<sequence length="217" mass="23794">MPSLDLHITENRGVRSPVSPGLRYGNSGVSWGSSPQRQRPSAGALGRDPSFSSSPQVLRPRESVRLNKFPLDLESLVTKPPDAPMEPPFAPKPPPRSNSKLSSLSGIDPRPQRQRVSRPSLPGADPQLKLASQPQVVQLSPVSPTPPNQLGIFSSTEQAVTPEKESVGSILQRIASFSRPENPVPRPRENHHGNRAEQVMPPLQQKKFKKEEGKSYF</sequence>
<feature type="compositionally biased region" description="Pro residues" evidence="1">
    <location>
        <begin position="81"/>
        <end position="96"/>
    </location>
</feature>
<name>A0A8T3DEZ1_9TELE</name>
<evidence type="ECO:0000256" key="1">
    <source>
        <dbReference type="SAM" id="MobiDB-lite"/>
    </source>
</evidence>
<accession>A0A8T3DEZ1</accession>
<keyword evidence="3" id="KW-1185">Reference proteome</keyword>
<reference evidence="2" key="1">
    <citation type="submission" date="2021-01" db="EMBL/GenBank/DDBJ databases">
        <authorList>
            <person name="Zahm M."/>
            <person name="Roques C."/>
            <person name="Cabau C."/>
            <person name="Klopp C."/>
            <person name="Donnadieu C."/>
            <person name="Jouanno E."/>
            <person name="Lampietro C."/>
            <person name="Louis A."/>
            <person name="Herpin A."/>
            <person name="Echchiki A."/>
            <person name="Berthelot C."/>
            <person name="Parey E."/>
            <person name="Roest-Crollius H."/>
            <person name="Braasch I."/>
            <person name="Postlethwait J."/>
            <person name="Bobe J."/>
            <person name="Montfort J."/>
            <person name="Bouchez O."/>
            <person name="Begum T."/>
            <person name="Mejri S."/>
            <person name="Adams A."/>
            <person name="Chen W.-J."/>
            <person name="Guiguen Y."/>
        </authorList>
    </citation>
    <scope>NUCLEOTIDE SEQUENCE</scope>
    <source>
        <tissue evidence="2">Blood</tissue>
    </source>
</reference>
<protein>
    <submittedName>
        <fullName evidence="2">Uncharacterized protein</fullName>
    </submittedName>
</protein>
<evidence type="ECO:0000313" key="2">
    <source>
        <dbReference type="EMBL" id="KAI1896069.1"/>
    </source>
</evidence>
<gene>
    <name evidence="2" type="ORF">AGOR_G00091000</name>
</gene>
<comment type="caution">
    <text evidence="2">The sequence shown here is derived from an EMBL/GenBank/DDBJ whole genome shotgun (WGS) entry which is preliminary data.</text>
</comment>
<dbReference type="AlphaFoldDB" id="A0A8T3DEZ1"/>